<dbReference type="Gene3D" id="1.20.1260.100">
    <property type="entry name" value="TspO/MBR protein"/>
    <property type="match status" value="1"/>
</dbReference>
<reference evidence="8 9" key="1">
    <citation type="journal article" date="2020" name="bioRxiv">
        <title>Sequence and annotation of 42 cannabis genomes reveals extensive copy number variation in cannabinoid synthesis and pathogen resistance genes.</title>
        <authorList>
            <person name="Mckernan K.J."/>
            <person name="Helbert Y."/>
            <person name="Kane L.T."/>
            <person name="Ebling H."/>
            <person name="Zhang L."/>
            <person name="Liu B."/>
            <person name="Eaton Z."/>
            <person name="Mclaughlin S."/>
            <person name="Kingan S."/>
            <person name="Baybayan P."/>
            <person name="Concepcion G."/>
            <person name="Jordan M."/>
            <person name="Riva A."/>
            <person name="Barbazuk W."/>
            <person name="Harkins T."/>
        </authorList>
    </citation>
    <scope>NUCLEOTIDE SEQUENCE [LARGE SCALE GENOMIC DNA]</scope>
    <source>
        <strain evidence="9">cv. Jamaican Lion 4</strain>
        <tissue evidence="8">Leaf</tissue>
    </source>
</reference>
<name>A0A7J6IAV7_CANSA</name>
<dbReference type="GO" id="GO:0033013">
    <property type="term" value="P:tetrapyrrole metabolic process"/>
    <property type="evidence" value="ECO:0007669"/>
    <property type="project" value="UniProtKB-ARBA"/>
</dbReference>
<accession>A0A7J6IAV7</accession>
<keyword evidence="5 7" id="KW-0472">Membrane</keyword>
<sequence>MSSSTTSISTTANPQDTQTLPRVPPTSDGEVYPTAMVSPSTAHAKSGSTTARCLTWMKIPPSQTQNHTTSHSDYGPEGHLDMDSQNLKQRTTTPTAIDSGDTKKPNKRDTRRSSMAKRGLRSLAIGIMIPVSLTLLMIYLVSGKGYRTKTVPFWFPPLWVLHSTSVASSSLMGVSAWLVWAEGGFHRRSDVVYHYWAQLGLSLLWDLFVFWAGLSWPGMVLVMAMFGSQVGCYKAFKEVNPVASQVLKPCLVWTAFLTILNLKLVFL</sequence>
<evidence type="ECO:0000313" key="8">
    <source>
        <dbReference type="EMBL" id="KAF4404657.1"/>
    </source>
</evidence>
<feature type="transmembrane region" description="Helical" evidence="7">
    <location>
        <begin position="201"/>
        <end position="226"/>
    </location>
</feature>
<feature type="transmembrane region" description="Helical" evidence="7">
    <location>
        <begin position="159"/>
        <end position="180"/>
    </location>
</feature>
<keyword evidence="4 7" id="KW-1133">Transmembrane helix</keyword>
<feature type="compositionally biased region" description="Basic and acidic residues" evidence="6">
    <location>
        <begin position="100"/>
        <end position="112"/>
    </location>
</feature>
<proteinExistence type="inferred from homology"/>
<evidence type="ECO:0000256" key="3">
    <source>
        <dbReference type="ARBA" id="ARBA00022692"/>
    </source>
</evidence>
<dbReference type="InterPro" id="IPR004307">
    <property type="entry name" value="TspO_MBR"/>
</dbReference>
<dbReference type="InterPro" id="IPR038330">
    <property type="entry name" value="TspO/MBR-related_sf"/>
</dbReference>
<feature type="region of interest" description="Disordered" evidence="6">
    <location>
        <begin position="59"/>
        <end position="115"/>
    </location>
</feature>
<feature type="compositionally biased region" description="Polar residues" evidence="6">
    <location>
        <begin position="83"/>
        <end position="96"/>
    </location>
</feature>
<dbReference type="FunFam" id="1.20.1260.100:FF:000001">
    <property type="entry name" value="translocator protein 2"/>
    <property type="match status" value="1"/>
</dbReference>
<feature type="compositionally biased region" description="Polar residues" evidence="6">
    <location>
        <begin position="61"/>
        <end position="72"/>
    </location>
</feature>
<organism evidence="8 9">
    <name type="scientific">Cannabis sativa</name>
    <name type="common">Hemp</name>
    <name type="synonym">Marijuana</name>
    <dbReference type="NCBI Taxonomy" id="3483"/>
    <lineage>
        <taxon>Eukaryota</taxon>
        <taxon>Viridiplantae</taxon>
        <taxon>Streptophyta</taxon>
        <taxon>Embryophyta</taxon>
        <taxon>Tracheophyta</taxon>
        <taxon>Spermatophyta</taxon>
        <taxon>Magnoliopsida</taxon>
        <taxon>eudicotyledons</taxon>
        <taxon>Gunneridae</taxon>
        <taxon>Pentapetalae</taxon>
        <taxon>rosids</taxon>
        <taxon>fabids</taxon>
        <taxon>Rosales</taxon>
        <taxon>Cannabaceae</taxon>
        <taxon>Cannabis</taxon>
    </lineage>
</organism>
<dbReference type="GO" id="GO:0016020">
    <property type="term" value="C:membrane"/>
    <property type="evidence" value="ECO:0007669"/>
    <property type="project" value="UniProtKB-SubCell"/>
</dbReference>
<feature type="transmembrane region" description="Helical" evidence="7">
    <location>
        <begin position="246"/>
        <end position="266"/>
    </location>
</feature>
<comment type="subcellular location">
    <subcellularLocation>
        <location evidence="1">Membrane</location>
        <topology evidence="1">Multi-pass membrane protein</topology>
    </subcellularLocation>
</comment>
<dbReference type="Proteomes" id="UP000583929">
    <property type="component" value="Unassembled WGS sequence"/>
</dbReference>
<gene>
    <name evidence="8" type="ORF">G4B88_006043</name>
</gene>
<protein>
    <submittedName>
        <fullName evidence="8">Uncharacterized protein</fullName>
    </submittedName>
</protein>
<comment type="caution">
    <text evidence="8">The sequence shown here is derived from an EMBL/GenBank/DDBJ whole genome shotgun (WGS) entry which is preliminary data.</text>
</comment>
<keyword evidence="9" id="KW-1185">Reference proteome</keyword>
<evidence type="ECO:0000256" key="5">
    <source>
        <dbReference type="ARBA" id="ARBA00023136"/>
    </source>
</evidence>
<evidence type="ECO:0000256" key="2">
    <source>
        <dbReference type="ARBA" id="ARBA00007524"/>
    </source>
</evidence>
<feature type="compositionally biased region" description="Polar residues" evidence="6">
    <location>
        <begin position="37"/>
        <end position="47"/>
    </location>
</feature>
<feature type="transmembrane region" description="Helical" evidence="7">
    <location>
        <begin position="120"/>
        <end position="139"/>
    </location>
</feature>
<dbReference type="PANTHER" id="PTHR10057:SF0">
    <property type="entry name" value="TRANSLOCATOR PROTEIN"/>
    <property type="match status" value="1"/>
</dbReference>
<dbReference type="EMBL" id="JAATIQ010000001">
    <property type="protein sequence ID" value="KAF4404657.1"/>
    <property type="molecule type" value="Genomic_DNA"/>
</dbReference>
<dbReference type="CDD" id="cd15904">
    <property type="entry name" value="TSPO_MBR"/>
    <property type="match status" value="1"/>
</dbReference>
<evidence type="ECO:0000256" key="6">
    <source>
        <dbReference type="SAM" id="MobiDB-lite"/>
    </source>
</evidence>
<dbReference type="Pfam" id="PF03073">
    <property type="entry name" value="TspO_MBR"/>
    <property type="match status" value="1"/>
</dbReference>
<evidence type="ECO:0000256" key="1">
    <source>
        <dbReference type="ARBA" id="ARBA00004141"/>
    </source>
</evidence>
<feature type="region of interest" description="Disordered" evidence="6">
    <location>
        <begin position="1"/>
        <end position="47"/>
    </location>
</feature>
<dbReference type="PANTHER" id="PTHR10057">
    <property type="entry name" value="PERIPHERAL-TYPE BENZODIAZEPINE RECEPTOR"/>
    <property type="match status" value="1"/>
</dbReference>
<comment type="similarity">
    <text evidence="2">Belongs to the TspO/BZRP family.</text>
</comment>
<keyword evidence="3 7" id="KW-0812">Transmembrane</keyword>
<feature type="compositionally biased region" description="Low complexity" evidence="6">
    <location>
        <begin position="1"/>
        <end position="11"/>
    </location>
</feature>
<evidence type="ECO:0000256" key="7">
    <source>
        <dbReference type="SAM" id="Phobius"/>
    </source>
</evidence>
<evidence type="ECO:0000313" key="9">
    <source>
        <dbReference type="Proteomes" id="UP000583929"/>
    </source>
</evidence>
<evidence type="ECO:0000256" key="4">
    <source>
        <dbReference type="ARBA" id="ARBA00022989"/>
    </source>
</evidence>
<dbReference type="AlphaFoldDB" id="A0A7J6IAV7"/>